<accession>A0A934MHX2</accession>
<comment type="caution">
    <text evidence="3">The sequence shown here is derived from an EMBL/GenBank/DDBJ whole genome shotgun (WGS) entry which is preliminary data.</text>
</comment>
<gene>
    <name evidence="3" type="ORF">JEQ47_12630</name>
</gene>
<reference evidence="3" key="1">
    <citation type="submission" date="2020-12" db="EMBL/GenBank/DDBJ databases">
        <title>Devosia sp. MSA67 isolated from Mo River.</title>
        <authorList>
            <person name="Ma F."/>
            <person name="Zi Z."/>
        </authorList>
    </citation>
    <scope>NUCLEOTIDE SEQUENCE</scope>
    <source>
        <strain evidence="3">MSA67</strain>
    </source>
</reference>
<feature type="domain" description="LysM" evidence="2">
    <location>
        <begin position="179"/>
        <end position="223"/>
    </location>
</feature>
<dbReference type="GO" id="GO:0004222">
    <property type="term" value="F:metalloendopeptidase activity"/>
    <property type="evidence" value="ECO:0007669"/>
    <property type="project" value="TreeGrafter"/>
</dbReference>
<evidence type="ECO:0000313" key="3">
    <source>
        <dbReference type="EMBL" id="MBJ3785567.1"/>
    </source>
</evidence>
<dbReference type="InterPro" id="IPR050570">
    <property type="entry name" value="Cell_wall_metabolism_enzyme"/>
</dbReference>
<dbReference type="Gene3D" id="3.10.350.10">
    <property type="entry name" value="LysM domain"/>
    <property type="match status" value="1"/>
</dbReference>
<dbReference type="RefSeq" id="WP_198876737.1">
    <property type="nucleotide sequence ID" value="NZ_JAEKMH010000002.1"/>
</dbReference>
<dbReference type="PANTHER" id="PTHR21666">
    <property type="entry name" value="PEPTIDASE-RELATED"/>
    <property type="match status" value="1"/>
</dbReference>
<dbReference type="Gene3D" id="2.70.70.10">
    <property type="entry name" value="Glucose Permease (Domain IIA)"/>
    <property type="match status" value="1"/>
</dbReference>
<dbReference type="InterPro" id="IPR016047">
    <property type="entry name" value="M23ase_b-sheet_dom"/>
</dbReference>
<dbReference type="Proteomes" id="UP000602124">
    <property type="component" value="Unassembled WGS sequence"/>
</dbReference>
<organism evidence="3 4">
    <name type="scientific">Devosia sediminis</name>
    <dbReference type="NCBI Taxonomy" id="2798801"/>
    <lineage>
        <taxon>Bacteria</taxon>
        <taxon>Pseudomonadati</taxon>
        <taxon>Pseudomonadota</taxon>
        <taxon>Alphaproteobacteria</taxon>
        <taxon>Hyphomicrobiales</taxon>
        <taxon>Devosiaceae</taxon>
        <taxon>Devosia</taxon>
    </lineage>
</organism>
<evidence type="ECO:0000256" key="1">
    <source>
        <dbReference type="ARBA" id="ARBA00038420"/>
    </source>
</evidence>
<sequence>MSNRVFPRTHRSAVALAGIMIAAVGLSGCSSLGSRFGDSTVTGSAAPTGPATLNQPMPPSLGAPQSVQVASMEFLPPANVGASWPGGSTLPPAPVGNGLMQPSGMTSPIGGSGSTVQTQALPALSSSSPMGTTQAMPAPQTLAPMPAAPAAVAMGTPSSAVLPVNSSVPVQAAANTNAYTHTIAAGESLYTIARKYDVTTQAIVHANGLSSPDKIIVGQKIVIPGRSDLVNTASVQVASTAPVSAVPGLPDNRPANLATTNTLQTAAAPAPLGTTPAAAPVAAPVATPAPTQVAAVSPAPVAAAEPVASGNDKFRWPVSGRVITDFAASRGTGINIDVPEGSSVKAAENGTVIYVGSGVEGYGNLVLVRHPNGYVSAYAHLKDMSVAKGAVVNRGDSIGTVGQTGSVSRPQLHFELRKGATPVDPVPLLAS</sequence>
<comment type="similarity">
    <text evidence="1">Belongs to the E.coli NlpD/Haemophilus LppB family.</text>
</comment>
<dbReference type="InterPro" id="IPR011055">
    <property type="entry name" value="Dup_hybrid_motif"/>
</dbReference>
<dbReference type="PROSITE" id="PS51257">
    <property type="entry name" value="PROKAR_LIPOPROTEIN"/>
    <property type="match status" value="1"/>
</dbReference>
<dbReference type="PANTHER" id="PTHR21666:SF263">
    <property type="entry name" value="MUREIN HYDROLASE ACTIVATOR NLPD"/>
    <property type="match status" value="1"/>
</dbReference>
<dbReference type="CDD" id="cd00118">
    <property type="entry name" value="LysM"/>
    <property type="match status" value="1"/>
</dbReference>
<evidence type="ECO:0000313" key="4">
    <source>
        <dbReference type="Proteomes" id="UP000602124"/>
    </source>
</evidence>
<dbReference type="AlphaFoldDB" id="A0A934MHX2"/>
<dbReference type="SMART" id="SM00257">
    <property type="entry name" value="LysM"/>
    <property type="match status" value="1"/>
</dbReference>
<name>A0A934MHX2_9HYPH</name>
<protein>
    <submittedName>
        <fullName evidence="3">Peptidoglycan DD-metalloendopeptidase family protein</fullName>
    </submittedName>
</protein>
<evidence type="ECO:0000259" key="2">
    <source>
        <dbReference type="PROSITE" id="PS51782"/>
    </source>
</evidence>
<dbReference type="PROSITE" id="PS51782">
    <property type="entry name" value="LYSM"/>
    <property type="match status" value="1"/>
</dbReference>
<dbReference type="Pfam" id="PF01476">
    <property type="entry name" value="LysM"/>
    <property type="match status" value="1"/>
</dbReference>
<dbReference type="SUPFAM" id="SSF51261">
    <property type="entry name" value="Duplicated hybrid motif"/>
    <property type="match status" value="1"/>
</dbReference>
<dbReference type="EMBL" id="JAEKMH010000002">
    <property type="protein sequence ID" value="MBJ3785567.1"/>
    <property type="molecule type" value="Genomic_DNA"/>
</dbReference>
<dbReference type="CDD" id="cd12797">
    <property type="entry name" value="M23_peptidase"/>
    <property type="match status" value="1"/>
</dbReference>
<proteinExistence type="inferred from homology"/>
<dbReference type="SUPFAM" id="SSF54106">
    <property type="entry name" value="LysM domain"/>
    <property type="match status" value="1"/>
</dbReference>
<dbReference type="InterPro" id="IPR018392">
    <property type="entry name" value="LysM"/>
</dbReference>
<dbReference type="Pfam" id="PF01551">
    <property type="entry name" value="Peptidase_M23"/>
    <property type="match status" value="1"/>
</dbReference>
<keyword evidence="4" id="KW-1185">Reference proteome</keyword>
<dbReference type="InterPro" id="IPR036779">
    <property type="entry name" value="LysM_dom_sf"/>
</dbReference>